<gene>
    <name evidence="2" type="ORF">DSM104635_00451</name>
</gene>
<protein>
    <submittedName>
        <fullName evidence="2">Uncharacterized protein</fullName>
    </submittedName>
</protein>
<feature type="region of interest" description="Disordered" evidence="1">
    <location>
        <begin position="1"/>
        <end position="63"/>
    </location>
</feature>
<reference evidence="3" key="1">
    <citation type="submission" date="2019-12" db="EMBL/GenBank/DDBJ databases">
        <title>Complete genome of Terracaulis silvestris 0127_4.</title>
        <authorList>
            <person name="Vieira S."/>
            <person name="Riedel T."/>
            <person name="Sproer C."/>
            <person name="Pascual J."/>
            <person name="Boedeker C."/>
            <person name="Overmann J."/>
        </authorList>
    </citation>
    <scope>NUCLEOTIDE SEQUENCE [LARGE SCALE GENOMIC DNA]</scope>
    <source>
        <strain evidence="3">0127_4</strain>
    </source>
</reference>
<evidence type="ECO:0000256" key="1">
    <source>
        <dbReference type="SAM" id="MobiDB-lite"/>
    </source>
</evidence>
<keyword evidence="3" id="KW-1185">Reference proteome</keyword>
<accession>A0A6I6MH14</accession>
<sequence length="171" mass="17563">MLQLQGVGNALAGPIRPSKGKARASEADALPRPELSRDERGNDLCDELDQPKEVGNQGTAEDNDAHAPIDVIERFVLKHGSALVLGFRMTGCVKRHVTSFAPRPHPNQTLSPALLGAGFAQEIADAAAADAAGGDDPVIGDHAARAATAGDALRCSAHGDAFERGLGGSAA</sequence>
<evidence type="ECO:0000313" key="3">
    <source>
        <dbReference type="Proteomes" id="UP000431269"/>
    </source>
</evidence>
<name>A0A6I6MH14_9CAUL</name>
<dbReference type="AlphaFoldDB" id="A0A6I6MH14"/>
<dbReference type="KEGG" id="tsv:DSM104635_00451"/>
<dbReference type="EMBL" id="CP047045">
    <property type="protein sequence ID" value="QGZ93639.1"/>
    <property type="molecule type" value="Genomic_DNA"/>
</dbReference>
<evidence type="ECO:0000313" key="2">
    <source>
        <dbReference type="EMBL" id="QGZ93639.1"/>
    </source>
</evidence>
<dbReference type="Proteomes" id="UP000431269">
    <property type="component" value="Chromosome"/>
</dbReference>
<proteinExistence type="predicted"/>
<feature type="compositionally biased region" description="Basic and acidic residues" evidence="1">
    <location>
        <begin position="23"/>
        <end position="43"/>
    </location>
</feature>
<organism evidence="2 3">
    <name type="scientific">Terricaulis silvestris</name>
    <dbReference type="NCBI Taxonomy" id="2686094"/>
    <lineage>
        <taxon>Bacteria</taxon>
        <taxon>Pseudomonadati</taxon>
        <taxon>Pseudomonadota</taxon>
        <taxon>Alphaproteobacteria</taxon>
        <taxon>Caulobacterales</taxon>
        <taxon>Caulobacteraceae</taxon>
        <taxon>Terricaulis</taxon>
    </lineage>
</organism>